<accession>A0A1H1TLF5</accession>
<feature type="chain" id="PRO_5038554237" evidence="2">
    <location>
        <begin position="23"/>
        <end position="332"/>
    </location>
</feature>
<organism evidence="3 4">
    <name type="scientific">Microbacterium paraoxydans</name>
    <dbReference type="NCBI Taxonomy" id="199592"/>
    <lineage>
        <taxon>Bacteria</taxon>
        <taxon>Bacillati</taxon>
        <taxon>Actinomycetota</taxon>
        <taxon>Actinomycetes</taxon>
        <taxon>Micrococcales</taxon>
        <taxon>Microbacteriaceae</taxon>
        <taxon>Microbacterium</taxon>
    </lineage>
</organism>
<evidence type="ECO:0000313" key="3">
    <source>
        <dbReference type="EMBL" id="SDS61165.1"/>
    </source>
</evidence>
<keyword evidence="2" id="KW-0732">Signal</keyword>
<name>A0A1H1TLF5_9MICO</name>
<reference evidence="3 4" key="1">
    <citation type="submission" date="2016-10" db="EMBL/GenBank/DDBJ databases">
        <authorList>
            <person name="de Groot N.N."/>
        </authorList>
    </citation>
    <scope>NUCLEOTIDE SEQUENCE [LARGE SCALE GENOMIC DNA]</scope>
    <source>
        <strain evidence="3 4">DSM 15019</strain>
    </source>
</reference>
<gene>
    <name evidence="3" type="ORF">SAMN04489809_2244</name>
</gene>
<evidence type="ECO:0000256" key="1">
    <source>
        <dbReference type="SAM" id="MobiDB-lite"/>
    </source>
</evidence>
<feature type="signal peptide" evidence="2">
    <location>
        <begin position="1"/>
        <end position="22"/>
    </location>
</feature>
<protein>
    <submittedName>
        <fullName evidence="3">Uncharacterized protein</fullName>
    </submittedName>
</protein>
<evidence type="ECO:0000256" key="2">
    <source>
        <dbReference type="SAM" id="SignalP"/>
    </source>
</evidence>
<dbReference type="EMBL" id="LT629770">
    <property type="protein sequence ID" value="SDS61165.1"/>
    <property type="molecule type" value="Genomic_DNA"/>
</dbReference>
<evidence type="ECO:0000313" key="4">
    <source>
        <dbReference type="Proteomes" id="UP000182126"/>
    </source>
</evidence>
<dbReference type="Proteomes" id="UP000182126">
    <property type="component" value="Chromosome I"/>
</dbReference>
<sequence>MRNHLRLASLLTAAIVGSSSLAAVPAPSADTGADGTDLTTEEITALVAEVAPAPITATQTSESSGQIVAALDGDGTATIAAAPDDGVSVRSSDGEETMSVSLPGAGHLDDATVGEDGSVTYFGDANTPSINVIAGEEKIRASAIISDTSQTERFEYDFGGGVTVEIQQDGSAIAYTTEEITDPDTGVTAPVEKIVADVATPWARDADGIDVPTRYEASGSTLVQVVEHRSGNYTYPIVADPTFDRPNFFQYRMRFNRAETAIIYDKGLGALGGLACGTMAPVCLLAAGSLVWNAGIAEKSRPKKCVQVTATQPYVVPGLVWWVDTYRGGPCR</sequence>
<proteinExistence type="predicted"/>
<dbReference type="GeneID" id="36301091"/>
<feature type="region of interest" description="Disordered" evidence="1">
    <location>
        <begin position="84"/>
        <end position="109"/>
    </location>
</feature>
<dbReference type="RefSeq" id="WP_060921305.1">
    <property type="nucleotide sequence ID" value="NZ_LT629770.1"/>
</dbReference>
<dbReference type="AlphaFoldDB" id="A0A1H1TLF5"/>